<protein>
    <recommendedName>
        <fullName evidence="3">Secreted protein</fullName>
    </recommendedName>
</protein>
<dbReference type="AlphaFoldDB" id="A0AAV2K3C4"/>
<accession>A0AAV2K3C4</accession>
<organism evidence="1 2">
    <name type="scientific">Knipowitschia caucasica</name>
    <name type="common">Caucasian dwarf goby</name>
    <name type="synonym">Pomatoschistus caucasicus</name>
    <dbReference type="NCBI Taxonomy" id="637954"/>
    <lineage>
        <taxon>Eukaryota</taxon>
        <taxon>Metazoa</taxon>
        <taxon>Chordata</taxon>
        <taxon>Craniata</taxon>
        <taxon>Vertebrata</taxon>
        <taxon>Euteleostomi</taxon>
        <taxon>Actinopterygii</taxon>
        <taxon>Neopterygii</taxon>
        <taxon>Teleostei</taxon>
        <taxon>Neoteleostei</taxon>
        <taxon>Acanthomorphata</taxon>
        <taxon>Gobiaria</taxon>
        <taxon>Gobiiformes</taxon>
        <taxon>Gobioidei</taxon>
        <taxon>Gobiidae</taxon>
        <taxon>Gobiinae</taxon>
        <taxon>Knipowitschia</taxon>
    </lineage>
</organism>
<gene>
    <name evidence="1" type="ORF">KC01_LOCUS14757</name>
</gene>
<dbReference type="EMBL" id="OZ035838">
    <property type="protein sequence ID" value="CAL1584405.1"/>
    <property type="molecule type" value="Genomic_DNA"/>
</dbReference>
<evidence type="ECO:0000313" key="2">
    <source>
        <dbReference type="Proteomes" id="UP001497482"/>
    </source>
</evidence>
<dbReference type="Proteomes" id="UP001497482">
    <property type="component" value="Chromosome 16"/>
</dbReference>
<sequence>MCPVGVLHHAKSPLVLSVDEGDSGVGDESISMSMSSLSLSVWLMCCTMVLKTAGAAELSPGNFELSPLWAERVPYVNLALCA</sequence>
<reference evidence="1 2" key="1">
    <citation type="submission" date="2024-04" db="EMBL/GenBank/DDBJ databases">
        <authorList>
            <person name="Waldvogel A.-M."/>
            <person name="Schoenle A."/>
        </authorList>
    </citation>
    <scope>NUCLEOTIDE SEQUENCE [LARGE SCALE GENOMIC DNA]</scope>
</reference>
<evidence type="ECO:0008006" key="3">
    <source>
        <dbReference type="Google" id="ProtNLM"/>
    </source>
</evidence>
<proteinExistence type="predicted"/>
<keyword evidence="2" id="KW-1185">Reference proteome</keyword>
<name>A0AAV2K3C4_KNICA</name>
<evidence type="ECO:0000313" key="1">
    <source>
        <dbReference type="EMBL" id="CAL1584405.1"/>
    </source>
</evidence>